<organism evidence="3 7">
    <name type="scientific">Puccinia coronata f. sp. avenae</name>
    <dbReference type="NCBI Taxonomy" id="200324"/>
    <lineage>
        <taxon>Eukaryota</taxon>
        <taxon>Fungi</taxon>
        <taxon>Dikarya</taxon>
        <taxon>Basidiomycota</taxon>
        <taxon>Pucciniomycotina</taxon>
        <taxon>Pucciniomycetes</taxon>
        <taxon>Pucciniales</taxon>
        <taxon>Pucciniaceae</taxon>
        <taxon>Puccinia</taxon>
    </lineage>
</organism>
<evidence type="ECO:0000256" key="2">
    <source>
        <dbReference type="RuleBase" id="RU363103"/>
    </source>
</evidence>
<keyword evidence="6" id="KW-1185">Reference proteome</keyword>
<dbReference type="Proteomes" id="UP000235388">
    <property type="component" value="Unassembled WGS sequence"/>
</dbReference>
<protein>
    <recommendedName>
        <fullName evidence="2">NADH dehydrogenase [ubiquinone] 1 alpha subcomplex subunit</fullName>
    </recommendedName>
</protein>
<dbReference type="EMBL" id="PGCI01000217">
    <property type="protein sequence ID" value="PLW33573.1"/>
    <property type="molecule type" value="Genomic_DNA"/>
</dbReference>
<dbReference type="GO" id="GO:0005743">
    <property type="term" value="C:mitochondrial inner membrane"/>
    <property type="evidence" value="ECO:0007669"/>
    <property type="project" value="UniProtKB-SubCell"/>
</dbReference>
<dbReference type="PANTHER" id="PTHR12910:SF2">
    <property type="entry name" value="NADH DEHYDROGENASE [UBIQUINONE] 1 ALPHA SUBCOMPLEX SUBUNIT 12"/>
    <property type="match status" value="1"/>
</dbReference>
<dbReference type="STRING" id="200324.A0A2N5S401"/>
<keyword evidence="2" id="KW-0999">Mitochondrion inner membrane</keyword>
<comment type="function">
    <text evidence="2">Accessory subunit of the mitochondrial membrane respiratory chain NADH dehydrogenase (Complex I), that is believed not to be involved in catalysis. Complex I functions in the transfer of electrons from NADH to the respiratory chain. The immediate electron acceptor for the enzyme is believed to be ubiquinone.</text>
</comment>
<keyword evidence="2" id="KW-0496">Mitochondrion</keyword>
<dbReference type="PANTHER" id="PTHR12910">
    <property type="entry name" value="NADH-UBIQUINONE OXIDOREDUCTASE SUBUNIT B17.2"/>
    <property type="match status" value="1"/>
</dbReference>
<dbReference type="Proteomes" id="UP000235392">
    <property type="component" value="Unassembled WGS sequence"/>
</dbReference>
<dbReference type="OrthoDB" id="274641at2759"/>
<comment type="caution">
    <text evidence="3">The sequence shown here is derived from an EMBL/GenBank/DDBJ whole genome shotgun (WGS) entry which is preliminary data.</text>
</comment>
<dbReference type="GO" id="GO:0045271">
    <property type="term" value="C:respiratory chain complex I"/>
    <property type="evidence" value="ECO:0007669"/>
    <property type="project" value="InterPro"/>
</dbReference>
<keyword evidence="2" id="KW-0249">Electron transport</keyword>
<name>A0A2N5S401_9BASI</name>
<dbReference type="GO" id="GO:0006979">
    <property type="term" value="P:response to oxidative stress"/>
    <property type="evidence" value="ECO:0007669"/>
    <property type="project" value="TreeGrafter"/>
</dbReference>
<sequence>MATPSLARTIKNFLALGPREYIRQLWYICDPKAGTFRGVDEHGNRYFEDPTESMFRNRWVDYKAHDFNASQVPPEWHSWLQHIRKDPPHLDPIVIQSRKPWQTVTT</sequence>
<comment type="similarity">
    <text evidence="1 2">Belongs to the complex I NDUFA12 subunit family.</text>
</comment>
<evidence type="ECO:0000313" key="4">
    <source>
        <dbReference type="EMBL" id="PLW30883.1"/>
    </source>
</evidence>
<dbReference type="InterPro" id="IPR007763">
    <property type="entry name" value="NDUFA12"/>
</dbReference>
<proteinExistence type="inferred from homology"/>
<keyword evidence="2" id="KW-0472">Membrane</keyword>
<dbReference type="EMBL" id="PGCJ01000363">
    <property type="protein sequence ID" value="PLW30883.1"/>
    <property type="molecule type" value="Genomic_DNA"/>
</dbReference>
<keyword evidence="2" id="KW-0679">Respiratory chain</keyword>
<keyword evidence="2" id="KW-0813">Transport</keyword>
<evidence type="ECO:0000313" key="5">
    <source>
        <dbReference type="EMBL" id="PLW33573.1"/>
    </source>
</evidence>
<accession>A0A2N5S401</accession>
<reference evidence="6 7" key="1">
    <citation type="submission" date="2017-11" db="EMBL/GenBank/DDBJ databases">
        <title>De novo assembly and phasing of dikaryotic genomes from two isolates of Puccinia coronata f. sp. avenae, the causal agent of oat crown rust.</title>
        <authorList>
            <person name="Miller M.E."/>
            <person name="Zhang Y."/>
            <person name="Omidvar V."/>
            <person name="Sperschneider J."/>
            <person name="Schwessinger B."/>
            <person name="Raley C."/>
            <person name="Palmer J.M."/>
            <person name="Garnica D."/>
            <person name="Upadhyaya N."/>
            <person name="Rathjen J."/>
            <person name="Taylor J.M."/>
            <person name="Park R.F."/>
            <person name="Dodds P.N."/>
            <person name="Hirsch C.D."/>
            <person name="Kianian S.F."/>
            <person name="Figueroa M."/>
        </authorList>
    </citation>
    <scope>NUCLEOTIDE SEQUENCE [LARGE SCALE GENOMIC DNA]</scope>
    <source>
        <strain evidence="4">12NC29</strain>
        <strain evidence="3">12SD80</strain>
    </source>
</reference>
<dbReference type="EMBL" id="PGCI01001093">
    <property type="protein sequence ID" value="PLW07985.1"/>
    <property type="molecule type" value="Genomic_DNA"/>
</dbReference>
<comment type="subcellular location">
    <subcellularLocation>
        <location evidence="2">Mitochondrion inner membrane</location>
        <topology evidence="2">Peripheral membrane protein</topology>
        <orientation evidence="2">Matrix side</orientation>
    </subcellularLocation>
</comment>
<evidence type="ECO:0000313" key="6">
    <source>
        <dbReference type="Proteomes" id="UP000235388"/>
    </source>
</evidence>
<gene>
    <name evidence="4" type="ORF">PCANC_20114</name>
    <name evidence="5" type="ORF">PCASD_14100</name>
    <name evidence="3" type="ORF">PCASD_21459</name>
</gene>
<dbReference type="AlphaFoldDB" id="A0A2N5S401"/>
<evidence type="ECO:0000313" key="7">
    <source>
        <dbReference type="Proteomes" id="UP000235392"/>
    </source>
</evidence>
<evidence type="ECO:0000256" key="1">
    <source>
        <dbReference type="ARBA" id="ARBA00007355"/>
    </source>
</evidence>
<evidence type="ECO:0000313" key="3">
    <source>
        <dbReference type="EMBL" id="PLW07985.1"/>
    </source>
</evidence>
<dbReference type="Pfam" id="PF05071">
    <property type="entry name" value="NDUFA12"/>
    <property type="match status" value="1"/>
</dbReference>